<dbReference type="EMBL" id="JAACXV010013355">
    <property type="protein sequence ID" value="KAF7273627.1"/>
    <property type="molecule type" value="Genomic_DNA"/>
</dbReference>
<dbReference type="Proteomes" id="UP000625711">
    <property type="component" value="Unassembled WGS sequence"/>
</dbReference>
<gene>
    <name evidence="1" type="ORF">GWI33_013671</name>
</gene>
<name>A0A834IGK6_RHYFE</name>
<evidence type="ECO:0000313" key="2">
    <source>
        <dbReference type="Proteomes" id="UP000625711"/>
    </source>
</evidence>
<proteinExistence type="predicted"/>
<evidence type="ECO:0000313" key="1">
    <source>
        <dbReference type="EMBL" id="KAF7273627.1"/>
    </source>
</evidence>
<sequence length="107" mass="12060">MATCSKRRQDATASEQILMFGPMRTLAVVRMQQSILCVEGVRRRILNEAVRLRSLRFSPKEEADRTLAAPRFQRKHSVSECTRTSDLLFSPDSTLSASNHTNATFSS</sequence>
<dbReference type="AlphaFoldDB" id="A0A834IGK6"/>
<reference evidence="1" key="1">
    <citation type="submission" date="2020-08" db="EMBL/GenBank/DDBJ databases">
        <title>Genome sequencing and assembly of the red palm weevil Rhynchophorus ferrugineus.</title>
        <authorList>
            <person name="Dias G.B."/>
            <person name="Bergman C.M."/>
            <person name="Manee M."/>
        </authorList>
    </citation>
    <scope>NUCLEOTIDE SEQUENCE</scope>
    <source>
        <strain evidence="1">AA-2017</strain>
        <tissue evidence="1">Whole larva</tissue>
    </source>
</reference>
<organism evidence="1 2">
    <name type="scientific">Rhynchophorus ferrugineus</name>
    <name type="common">Red palm weevil</name>
    <name type="synonym">Curculio ferrugineus</name>
    <dbReference type="NCBI Taxonomy" id="354439"/>
    <lineage>
        <taxon>Eukaryota</taxon>
        <taxon>Metazoa</taxon>
        <taxon>Ecdysozoa</taxon>
        <taxon>Arthropoda</taxon>
        <taxon>Hexapoda</taxon>
        <taxon>Insecta</taxon>
        <taxon>Pterygota</taxon>
        <taxon>Neoptera</taxon>
        <taxon>Endopterygota</taxon>
        <taxon>Coleoptera</taxon>
        <taxon>Polyphaga</taxon>
        <taxon>Cucujiformia</taxon>
        <taxon>Curculionidae</taxon>
        <taxon>Dryophthorinae</taxon>
        <taxon>Rhynchophorus</taxon>
    </lineage>
</organism>
<comment type="caution">
    <text evidence="1">The sequence shown here is derived from an EMBL/GenBank/DDBJ whole genome shotgun (WGS) entry which is preliminary data.</text>
</comment>
<accession>A0A834IGK6</accession>
<keyword evidence="2" id="KW-1185">Reference proteome</keyword>
<protein>
    <submittedName>
        <fullName evidence="1">Uncharacterized protein</fullName>
    </submittedName>
</protein>